<name>A0A8K0N2V9_COCNU</name>
<dbReference type="InterPro" id="IPR025322">
    <property type="entry name" value="PADRE_dom"/>
</dbReference>
<proteinExistence type="predicted"/>
<accession>A0A8K0N2V9</accession>
<protein>
    <submittedName>
        <fullName evidence="2">Uncharacterized protein</fullName>
    </submittedName>
</protein>
<evidence type="ECO:0000313" key="3">
    <source>
        <dbReference type="Proteomes" id="UP000797356"/>
    </source>
</evidence>
<dbReference type="EMBL" id="CM017877">
    <property type="protein sequence ID" value="KAG1346975.1"/>
    <property type="molecule type" value="Genomic_DNA"/>
</dbReference>
<reference evidence="2" key="1">
    <citation type="journal article" date="2017" name="Gigascience">
        <title>The genome draft of coconut (Cocos nucifera).</title>
        <authorList>
            <person name="Xiao Y."/>
            <person name="Xu P."/>
            <person name="Fan H."/>
            <person name="Baudouin L."/>
            <person name="Xia W."/>
            <person name="Bocs S."/>
            <person name="Xu J."/>
            <person name="Li Q."/>
            <person name="Guo A."/>
            <person name="Zhou L."/>
            <person name="Li J."/>
            <person name="Wu Y."/>
            <person name="Ma Z."/>
            <person name="Armero A."/>
            <person name="Issali A.E."/>
            <person name="Liu N."/>
            <person name="Peng M."/>
            <person name="Yang Y."/>
        </authorList>
    </citation>
    <scope>NUCLEOTIDE SEQUENCE</scope>
    <source>
        <tissue evidence="2">Spear leaf of Hainan Tall coconut</tissue>
    </source>
</reference>
<sequence length="178" mass="19285">MGNYISCTLSAVPGGRSRAIKVILPSGDVRRIVDGTVNAAELMLDTPGHFLVNSRSMQLGRRFAALSADEDLDMGEVFVMMPMKRLNSIVTAADMARLLLVANKEVRKSRVLPESSSSSSFSSSQGSPANPVVRPELDDAGDDVPVAMGMVEFKYRLSMRRSRKPTLETIAEEGIGPR</sequence>
<gene>
    <name evidence="2" type="ORF">COCNU_06G008040</name>
</gene>
<dbReference type="PANTHER" id="PTHR33052">
    <property type="entry name" value="DUF4228 DOMAIN PROTEIN-RELATED"/>
    <property type="match status" value="1"/>
</dbReference>
<evidence type="ECO:0000313" key="2">
    <source>
        <dbReference type="EMBL" id="KAG1346975.1"/>
    </source>
</evidence>
<dbReference type="OrthoDB" id="1922322at2759"/>
<dbReference type="Proteomes" id="UP000797356">
    <property type="component" value="Chromosome 6"/>
</dbReference>
<feature type="region of interest" description="Disordered" evidence="1">
    <location>
        <begin position="111"/>
        <end position="143"/>
    </location>
</feature>
<evidence type="ECO:0000256" key="1">
    <source>
        <dbReference type="SAM" id="MobiDB-lite"/>
    </source>
</evidence>
<keyword evidence="3" id="KW-1185">Reference proteome</keyword>
<dbReference type="Pfam" id="PF14009">
    <property type="entry name" value="PADRE"/>
    <property type="match status" value="1"/>
</dbReference>
<comment type="caution">
    <text evidence="2">The sequence shown here is derived from an EMBL/GenBank/DDBJ whole genome shotgun (WGS) entry which is preliminary data.</text>
</comment>
<dbReference type="AlphaFoldDB" id="A0A8K0N2V9"/>
<feature type="compositionally biased region" description="Low complexity" evidence="1">
    <location>
        <begin position="115"/>
        <end position="124"/>
    </location>
</feature>
<reference evidence="2" key="2">
    <citation type="submission" date="2019-07" db="EMBL/GenBank/DDBJ databases">
        <authorList>
            <person name="Yang Y."/>
            <person name="Bocs S."/>
            <person name="Baudouin L."/>
        </authorList>
    </citation>
    <scope>NUCLEOTIDE SEQUENCE</scope>
    <source>
        <tissue evidence="2">Spear leaf of Hainan Tall coconut</tissue>
    </source>
</reference>
<organism evidence="2 3">
    <name type="scientific">Cocos nucifera</name>
    <name type="common">Coconut palm</name>
    <dbReference type="NCBI Taxonomy" id="13894"/>
    <lineage>
        <taxon>Eukaryota</taxon>
        <taxon>Viridiplantae</taxon>
        <taxon>Streptophyta</taxon>
        <taxon>Embryophyta</taxon>
        <taxon>Tracheophyta</taxon>
        <taxon>Spermatophyta</taxon>
        <taxon>Magnoliopsida</taxon>
        <taxon>Liliopsida</taxon>
        <taxon>Arecaceae</taxon>
        <taxon>Arecoideae</taxon>
        <taxon>Cocoseae</taxon>
        <taxon>Attaleinae</taxon>
        <taxon>Cocos</taxon>
    </lineage>
</organism>